<dbReference type="AlphaFoldDB" id="A0A2P4XFU1"/>
<name>A0A2P4XFU1_9STRA</name>
<dbReference type="EMBL" id="NCKW01011108">
    <property type="protein sequence ID" value="POM64420.1"/>
    <property type="molecule type" value="Genomic_DNA"/>
</dbReference>
<comment type="caution">
    <text evidence="1">The sequence shown here is derived from an EMBL/GenBank/DDBJ whole genome shotgun (WGS) entry which is preliminary data.</text>
</comment>
<dbReference type="OrthoDB" id="128733at2759"/>
<evidence type="ECO:0000313" key="2">
    <source>
        <dbReference type="Proteomes" id="UP000237271"/>
    </source>
</evidence>
<proteinExistence type="predicted"/>
<reference evidence="1 2" key="1">
    <citation type="journal article" date="2017" name="Genome Biol. Evol.">
        <title>Phytophthora megakarya and P. palmivora, closely related causal agents of cacao black pod rot, underwent increases in genome sizes and gene numbers by different mechanisms.</title>
        <authorList>
            <person name="Ali S.S."/>
            <person name="Shao J."/>
            <person name="Lary D.J."/>
            <person name="Kronmiller B."/>
            <person name="Shen D."/>
            <person name="Strem M.D."/>
            <person name="Amoako-Attah I."/>
            <person name="Akrofi A.Y."/>
            <person name="Begoude B.A."/>
            <person name="Ten Hoopen G.M."/>
            <person name="Coulibaly K."/>
            <person name="Kebe B.I."/>
            <person name="Melnick R.L."/>
            <person name="Guiltinan M.J."/>
            <person name="Tyler B.M."/>
            <person name="Meinhardt L.W."/>
            <person name="Bailey B.A."/>
        </authorList>
    </citation>
    <scope>NUCLEOTIDE SEQUENCE [LARGE SCALE GENOMIC DNA]</scope>
    <source>
        <strain evidence="2">sbr112.9</strain>
    </source>
</reference>
<accession>A0A2P4XFU1</accession>
<evidence type="ECO:0000313" key="1">
    <source>
        <dbReference type="EMBL" id="POM64420.1"/>
    </source>
</evidence>
<organism evidence="1 2">
    <name type="scientific">Phytophthora palmivora</name>
    <dbReference type="NCBI Taxonomy" id="4796"/>
    <lineage>
        <taxon>Eukaryota</taxon>
        <taxon>Sar</taxon>
        <taxon>Stramenopiles</taxon>
        <taxon>Oomycota</taxon>
        <taxon>Peronosporomycetes</taxon>
        <taxon>Peronosporales</taxon>
        <taxon>Peronosporaceae</taxon>
        <taxon>Phytophthora</taxon>
    </lineage>
</organism>
<protein>
    <submittedName>
        <fullName evidence="1">Uncharacterized protein</fullName>
    </submittedName>
</protein>
<dbReference type="Proteomes" id="UP000237271">
    <property type="component" value="Unassembled WGS sequence"/>
</dbReference>
<keyword evidence="2" id="KW-1185">Reference proteome</keyword>
<gene>
    <name evidence="1" type="ORF">PHPALM_20052</name>
</gene>
<sequence>MIGKDVPQPKLTDDKEEYMRWKSEVTLRFPSLMLSDITYGNERLRDMFKIDELKDQMEAPSLLWGRITAHFTKGDGVNHDYILRDVVNHELKPGQTVDAYVKRSEELVRRLREATGNLEEWEHASILLSNSQQVFREVTEQNTLWCRKNERRTLTRAEVTRRLRQAEQARSQVDGLQAALPVQRAAQTVNFVNKAAGK</sequence>